<feature type="region of interest" description="Disordered" evidence="1">
    <location>
        <begin position="827"/>
        <end position="852"/>
    </location>
</feature>
<dbReference type="AlphaFoldDB" id="A0AAE4Y894"/>
<feature type="region of interest" description="Disordered" evidence="1">
    <location>
        <begin position="584"/>
        <end position="615"/>
    </location>
</feature>
<feature type="compositionally biased region" description="Low complexity" evidence="1">
    <location>
        <begin position="499"/>
        <end position="557"/>
    </location>
</feature>
<feature type="compositionally biased region" description="Low complexity" evidence="1">
    <location>
        <begin position="369"/>
        <end position="400"/>
    </location>
</feature>
<dbReference type="SUPFAM" id="SSF53067">
    <property type="entry name" value="Actin-like ATPase domain"/>
    <property type="match status" value="1"/>
</dbReference>
<evidence type="ECO:0000256" key="1">
    <source>
        <dbReference type="SAM" id="MobiDB-lite"/>
    </source>
</evidence>
<keyword evidence="4" id="KW-1185">Reference proteome</keyword>
<keyword evidence="2" id="KW-0812">Transmembrane</keyword>
<feature type="compositionally biased region" description="Polar residues" evidence="1">
    <location>
        <begin position="483"/>
        <end position="496"/>
    </location>
</feature>
<feature type="transmembrane region" description="Helical" evidence="2">
    <location>
        <begin position="452"/>
        <end position="476"/>
    </location>
</feature>
<name>A0AAE4Y894_9RHOB</name>
<proteinExistence type="predicted"/>
<organism evidence="3 4">
    <name type="scientific">Stagnihabitans tardus</name>
    <dbReference type="NCBI Taxonomy" id="2699202"/>
    <lineage>
        <taxon>Bacteria</taxon>
        <taxon>Pseudomonadati</taxon>
        <taxon>Pseudomonadota</taxon>
        <taxon>Alphaproteobacteria</taxon>
        <taxon>Rhodobacterales</taxon>
        <taxon>Paracoccaceae</taxon>
        <taxon>Stagnihabitans</taxon>
    </lineage>
</organism>
<evidence type="ECO:0000313" key="4">
    <source>
        <dbReference type="Proteomes" id="UP001193501"/>
    </source>
</evidence>
<dbReference type="EMBL" id="JAABNR010000007">
    <property type="protein sequence ID" value="NBZ87796.1"/>
    <property type="molecule type" value="Genomic_DNA"/>
</dbReference>
<evidence type="ECO:0000313" key="3">
    <source>
        <dbReference type="EMBL" id="NBZ87796.1"/>
    </source>
</evidence>
<sequence>MKPTFALDFRDGQVTLLHRTSRGWSLVGSAAFGAPDFDETLAYLRSTAMGLSPRGITTKLILPNEQILYTDVDVGASDGSRRRRLIRLALEGRTPYAVDDLAWDWSGEGPTVKVAVIAKETLAEAEGFAAQHRFNPVSFVSVPEAGTFDGEPFFGPTALAPQVLGEADKVERDSEPVQVILREAPKPEPGPAITEADLAPPVVDARDLEAEAEAVESPVTEPEAAGEVPATGDLFGQAAEPAAAAPVAEPAPVAAPDLIAAMSKVAAEAPARSADPKPSASQPSASHPPASQPAEPKPRDESPQALADEAPMALDVMADPAVEDDLPPPVAPAIAAALAGRKAGSEPVEPPKTEAEPRNIGGVSRPGVARPAMAKPPAKAETLAFPSKGGKPVKGKSAGVTATTIPGIPRREKNVVTLPTPATAEGAEAAPKPARPQTVIKGRTPIGGKPRYLGVILTVALLLLLAGVAVWSSFFMGTGEVTEPSSGTPLDSNAASLSAPAETQGATETAAAPAATETAAAPAQETAVESAPAAAPATETAAASPEAPAAAPATEVAAAAPDTTLSTLSAPRAGAAPQGDAIRLSAADTPPGVSAPQALGPLAAGVDSQPAAPPAPPPFGTVYKFDANGLIIPTPEGIMSPEGVLLVAGKPARVPPQRPAELTADLPVVAAPDPVAPPTETATPGAGASTLTTAAAVEPQDPAPIADPALAGKRPAARPAGLVAPETTPKISPEAAPAVDDQQGALAPAPTAEELRLAALRPAARPDGLTLPEAPAVEEPAPAANNASLVASGAPLLTAPVTRAPRPPVRPTDLNRAVDEAVTAALDQPEAPAQEVVQDEPEPDNRAPDLPTNASVAKQATTKDALNTNKLALLAVFGTPSNRFAMVRQPNGAVKKVRVGDRLDGGSIAAITANSVQYQKGGRMVTLALPTG</sequence>
<keyword evidence="2" id="KW-1133">Transmembrane helix</keyword>
<gene>
    <name evidence="3" type="ORF">GV832_09420</name>
</gene>
<protein>
    <recommendedName>
        <fullName evidence="5">Type IV pilus biogenesis protein PilP</fullName>
    </recommendedName>
</protein>
<evidence type="ECO:0000256" key="2">
    <source>
        <dbReference type="SAM" id="Phobius"/>
    </source>
</evidence>
<reference evidence="3" key="1">
    <citation type="submission" date="2020-01" db="EMBL/GenBank/DDBJ databases">
        <authorList>
            <person name="Chen W.-M."/>
        </authorList>
    </citation>
    <scope>NUCLEOTIDE SEQUENCE</scope>
    <source>
        <strain evidence="3">CYK-10</strain>
    </source>
</reference>
<comment type="caution">
    <text evidence="3">The sequence shown here is derived from an EMBL/GenBank/DDBJ whole genome shotgun (WGS) entry which is preliminary data.</text>
</comment>
<dbReference type="Proteomes" id="UP001193501">
    <property type="component" value="Unassembled WGS sequence"/>
</dbReference>
<accession>A0AAE4Y894</accession>
<feature type="region of interest" description="Disordered" evidence="1">
    <location>
        <begin position="341"/>
        <end position="404"/>
    </location>
</feature>
<keyword evidence="2" id="KW-0472">Membrane</keyword>
<dbReference type="Gene3D" id="3.30.420.380">
    <property type="match status" value="1"/>
</dbReference>
<feature type="region of interest" description="Disordered" evidence="1">
    <location>
        <begin position="481"/>
        <end position="557"/>
    </location>
</feature>
<evidence type="ECO:0008006" key="5">
    <source>
        <dbReference type="Google" id="ProtNLM"/>
    </source>
</evidence>
<feature type="region of interest" description="Disordered" evidence="1">
    <location>
        <begin position="269"/>
        <end position="303"/>
    </location>
</feature>
<dbReference type="InterPro" id="IPR043129">
    <property type="entry name" value="ATPase_NBD"/>
</dbReference>
<dbReference type="RefSeq" id="WP_168774603.1">
    <property type="nucleotide sequence ID" value="NZ_JAABNR010000007.1"/>
</dbReference>
<feature type="compositionally biased region" description="Low complexity" evidence="1">
    <location>
        <begin position="276"/>
        <end position="294"/>
    </location>
</feature>